<feature type="compositionally biased region" description="Basic residues" evidence="2">
    <location>
        <begin position="1"/>
        <end position="11"/>
    </location>
</feature>
<dbReference type="AlphaFoldDB" id="A0ABD3FC39"/>
<dbReference type="PANTHER" id="PTHR35213:SF3">
    <property type="entry name" value="MYB-LIKE DOMAIN-CONTAINING PROTEIN"/>
    <property type="match status" value="1"/>
</dbReference>
<keyword evidence="1" id="KW-0175">Coiled coil</keyword>
<evidence type="ECO:0000256" key="2">
    <source>
        <dbReference type="SAM" id="MobiDB-lite"/>
    </source>
</evidence>
<dbReference type="EMBL" id="JBIMZQ010000027">
    <property type="protein sequence ID" value="KAL3663500.1"/>
    <property type="molecule type" value="Genomic_DNA"/>
</dbReference>
<evidence type="ECO:0000313" key="3">
    <source>
        <dbReference type="EMBL" id="KAL3663500.1"/>
    </source>
</evidence>
<keyword evidence="4" id="KW-1185">Reference proteome</keyword>
<name>A0ABD3FC39_9STRA</name>
<proteinExistence type="predicted"/>
<reference evidence="3 4" key="1">
    <citation type="submission" date="2024-09" db="EMBL/GenBank/DDBJ databases">
        <title>Genome sequencing and assembly of Phytophthora oleae, isolate VK10A, causative agent of rot of olive drupes.</title>
        <authorList>
            <person name="Conti Taguali S."/>
            <person name="Riolo M."/>
            <person name="La Spada F."/>
            <person name="Cacciola S.O."/>
            <person name="Dionisio G."/>
        </authorList>
    </citation>
    <scope>NUCLEOTIDE SEQUENCE [LARGE SCALE GENOMIC DNA]</scope>
    <source>
        <strain evidence="3 4">VK10A</strain>
    </source>
</reference>
<gene>
    <name evidence="3" type="ORF">V7S43_011388</name>
</gene>
<sequence length="405" mass="46369">MSERRQSKRNSKSPYHTRGFNSPVSSAVSPPSLSPEGSDAPTDRVLTFLQSARDRDVPVRFGKWSRAEEKYLEKLISLFKDGLLDDMQSSMSLRSFLALMLNCCPMRISKKQMHGHKFVGKTKYVRHKHKMTQEQYDELCHEVWTLRDEFLKAWAQEEYARRSSKLKPRDVTFQSWYDKVVALVPTPMITKRSSLKECKKRRIESLEEVKMQVQSAKRQEIELAAKIRPVGDQEEVQGLQQKKPLESVKDLPLEPTPLPVVATQTENAVVPLPTAFCSDTLIMGDWMAGSDRGCAAHWTDFQSANHIGEARYTFCEDQVQVSVHLPDQQTSMTELSMTRKSSRLVIDFGAPSCWHSDEETKPLPYSDYLQWTDNDLTGDSSLTETGIFDWDDFAHLRHSPASNFL</sequence>
<protein>
    <submittedName>
        <fullName evidence="3">Uncharacterized protein</fullName>
    </submittedName>
</protein>
<evidence type="ECO:0000256" key="1">
    <source>
        <dbReference type="SAM" id="Coils"/>
    </source>
</evidence>
<evidence type="ECO:0000313" key="4">
    <source>
        <dbReference type="Proteomes" id="UP001632037"/>
    </source>
</evidence>
<feature type="compositionally biased region" description="Low complexity" evidence="2">
    <location>
        <begin position="22"/>
        <end position="35"/>
    </location>
</feature>
<accession>A0ABD3FC39</accession>
<dbReference type="PANTHER" id="PTHR35213">
    <property type="entry name" value="RING-TYPE DOMAIN-CONTAINING PROTEIN-RELATED"/>
    <property type="match status" value="1"/>
</dbReference>
<organism evidence="3 4">
    <name type="scientific">Phytophthora oleae</name>
    <dbReference type="NCBI Taxonomy" id="2107226"/>
    <lineage>
        <taxon>Eukaryota</taxon>
        <taxon>Sar</taxon>
        <taxon>Stramenopiles</taxon>
        <taxon>Oomycota</taxon>
        <taxon>Peronosporomycetes</taxon>
        <taxon>Peronosporales</taxon>
        <taxon>Peronosporaceae</taxon>
        <taxon>Phytophthora</taxon>
    </lineage>
</organism>
<feature type="coiled-coil region" evidence="1">
    <location>
        <begin position="196"/>
        <end position="226"/>
    </location>
</feature>
<dbReference type="Proteomes" id="UP001632037">
    <property type="component" value="Unassembled WGS sequence"/>
</dbReference>
<comment type="caution">
    <text evidence="3">The sequence shown here is derived from an EMBL/GenBank/DDBJ whole genome shotgun (WGS) entry which is preliminary data.</text>
</comment>
<feature type="region of interest" description="Disordered" evidence="2">
    <location>
        <begin position="1"/>
        <end position="41"/>
    </location>
</feature>